<dbReference type="OrthoDB" id="487863at2"/>
<dbReference type="SUPFAM" id="SSF47336">
    <property type="entry name" value="ACP-like"/>
    <property type="match status" value="1"/>
</dbReference>
<dbReference type="InterPro" id="IPR009081">
    <property type="entry name" value="PP-bd_ACP"/>
</dbReference>
<dbReference type="InterPro" id="IPR036736">
    <property type="entry name" value="ACP-like_sf"/>
</dbReference>
<evidence type="ECO:0000313" key="3">
    <source>
        <dbReference type="Proteomes" id="UP000075430"/>
    </source>
</evidence>
<dbReference type="Gene3D" id="1.10.1200.10">
    <property type="entry name" value="ACP-like"/>
    <property type="match status" value="1"/>
</dbReference>
<dbReference type="Pfam" id="PF00550">
    <property type="entry name" value="PP-binding"/>
    <property type="match status" value="1"/>
</dbReference>
<gene>
    <name evidence="2" type="ORF">AXI58_09680</name>
</gene>
<dbReference type="NCBIfam" id="NF005502">
    <property type="entry name" value="PRK07117.1"/>
    <property type="match status" value="1"/>
</dbReference>
<comment type="caution">
    <text evidence="2">The sequence shown here is derived from an EMBL/GenBank/DDBJ whole genome shotgun (WGS) entry which is preliminary data.</text>
</comment>
<sequence length="82" mass="9440">MNKERIFEMLQRNIYEVLPELEGRELSFEDRLADLGADSVDRAEIITMMLEDLSLQIPRVELTGVTNIGELAEKLYEKVQAV</sequence>
<dbReference type="RefSeq" id="WP_061520602.1">
    <property type="nucleotide sequence ID" value="NZ_JANBMN010000003.1"/>
</dbReference>
<evidence type="ECO:0000259" key="1">
    <source>
        <dbReference type="PROSITE" id="PS50075"/>
    </source>
</evidence>
<dbReference type="Proteomes" id="UP000075430">
    <property type="component" value="Unassembled WGS sequence"/>
</dbReference>
<accession>A0A150FAL4</accession>
<reference evidence="3" key="1">
    <citation type="submission" date="2016-02" db="EMBL/GenBank/DDBJ databases">
        <authorList>
            <person name="Dunlap C."/>
        </authorList>
    </citation>
    <scope>NUCLEOTIDE SEQUENCE [LARGE SCALE GENOMIC DNA]</scope>
    <source>
        <strain evidence="3">NRRL B-41092</strain>
    </source>
</reference>
<dbReference type="AlphaFoldDB" id="A0A150FAL4"/>
<organism evidence="2 3">
    <name type="scientific">Bacillus nakamurai</name>
    <dbReference type="NCBI Taxonomy" id="1793963"/>
    <lineage>
        <taxon>Bacteria</taxon>
        <taxon>Bacillati</taxon>
        <taxon>Bacillota</taxon>
        <taxon>Bacilli</taxon>
        <taxon>Bacillales</taxon>
        <taxon>Bacillaceae</taxon>
        <taxon>Bacillus</taxon>
    </lineage>
</organism>
<dbReference type="EMBL" id="LSBA01000005">
    <property type="protein sequence ID" value="KXZ22256.1"/>
    <property type="molecule type" value="Genomic_DNA"/>
</dbReference>
<protein>
    <submittedName>
        <fullName evidence="2">Poly(3-hydroxyalkanoate) depolymerase</fullName>
    </submittedName>
</protein>
<evidence type="ECO:0000313" key="2">
    <source>
        <dbReference type="EMBL" id="KXZ22256.1"/>
    </source>
</evidence>
<dbReference type="PROSITE" id="PS50075">
    <property type="entry name" value="CARRIER"/>
    <property type="match status" value="1"/>
</dbReference>
<feature type="domain" description="Carrier" evidence="1">
    <location>
        <begin position="4"/>
        <end position="79"/>
    </location>
</feature>
<dbReference type="STRING" id="1793963.AXI58_09680"/>
<keyword evidence="3" id="KW-1185">Reference proteome</keyword>
<proteinExistence type="predicted"/>
<name>A0A150FAL4_9BACI</name>